<evidence type="ECO:0000259" key="3">
    <source>
        <dbReference type="Pfam" id="PF01968"/>
    </source>
</evidence>
<feature type="domain" description="Acetophenone carboxylase-like C-terminal" evidence="6">
    <location>
        <begin position="652"/>
        <end position="691"/>
    </location>
</feature>
<feature type="region of interest" description="Disordered" evidence="2">
    <location>
        <begin position="1229"/>
        <end position="1253"/>
    </location>
</feature>
<protein>
    <submittedName>
        <fullName evidence="7">Hydantoinase B/oxoprolinase family protein</fullName>
    </submittedName>
</protein>
<organism evidence="7 8">
    <name type="scientific">Cyanobium gracile UHCC 0281</name>
    <dbReference type="NCBI Taxonomy" id="3110309"/>
    <lineage>
        <taxon>Bacteria</taxon>
        <taxon>Bacillati</taxon>
        <taxon>Cyanobacteriota</taxon>
        <taxon>Cyanophyceae</taxon>
        <taxon>Synechococcales</taxon>
        <taxon>Prochlorococcaceae</taxon>
        <taxon>Cyanobium</taxon>
    </lineage>
</organism>
<evidence type="ECO:0000313" key="8">
    <source>
        <dbReference type="Proteomes" id="UP001302329"/>
    </source>
</evidence>
<feature type="domain" description="Hydantoinase B/oxoprolinase" evidence="4">
    <location>
        <begin position="721"/>
        <end position="1238"/>
    </location>
</feature>
<dbReference type="PANTHER" id="PTHR11365:SF23">
    <property type="entry name" value="HYPOTHETICAL 5-OXOPROLINASE (EUROFUNG)-RELATED"/>
    <property type="match status" value="1"/>
</dbReference>
<feature type="domain" description="Hydantoinase A/oxoprolinase" evidence="3">
    <location>
        <begin position="212"/>
        <end position="500"/>
    </location>
</feature>
<dbReference type="InterPro" id="IPR045079">
    <property type="entry name" value="Oxoprolinase-like"/>
</dbReference>
<name>A0ABU5SZ04_9CYAN</name>
<dbReference type="InterPro" id="IPR008040">
    <property type="entry name" value="Hydant_A_N"/>
</dbReference>
<dbReference type="Proteomes" id="UP001302329">
    <property type="component" value="Unassembled WGS sequence"/>
</dbReference>
<reference evidence="7 8" key="1">
    <citation type="submission" date="2023-12" db="EMBL/GenBank/DDBJ databases">
        <title>Baltic Sea Cyanobacteria.</title>
        <authorList>
            <person name="Delbaje E."/>
            <person name="Fewer D.P."/>
            <person name="Shishido T.K."/>
        </authorList>
    </citation>
    <scope>NUCLEOTIDE SEQUENCE [LARGE SCALE GENOMIC DNA]</scope>
    <source>
        <strain evidence="7 8">UHCC 0281</strain>
    </source>
</reference>
<dbReference type="InterPro" id="IPR002821">
    <property type="entry name" value="Hydantoinase_A"/>
</dbReference>
<dbReference type="InterPro" id="IPR049517">
    <property type="entry name" value="ACX-like_C"/>
</dbReference>
<dbReference type="EMBL" id="JAYGHY010000066">
    <property type="protein sequence ID" value="MEA5443755.1"/>
    <property type="molecule type" value="Genomic_DNA"/>
</dbReference>
<feature type="non-terminal residue" evidence="7">
    <location>
        <position position="1253"/>
    </location>
</feature>
<dbReference type="Pfam" id="PF19278">
    <property type="entry name" value="Hydant_A_C"/>
    <property type="match status" value="1"/>
</dbReference>
<evidence type="ECO:0000259" key="6">
    <source>
        <dbReference type="Pfam" id="PF19278"/>
    </source>
</evidence>
<evidence type="ECO:0000256" key="2">
    <source>
        <dbReference type="SAM" id="MobiDB-lite"/>
    </source>
</evidence>
<dbReference type="Pfam" id="PF05378">
    <property type="entry name" value="Hydant_A_N"/>
    <property type="match status" value="1"/>
</dbReference>
<accession>A0ABU5SZ04</accession>
<evidence type="ECO:0000259" key="5">
    <source>
        <dbReference type="Pfam" id="PF05378"/>
    </source>
</evidence>
<feature type="domain" description="Hydantoinase/oxoprolinase N-terminal" evidence="5">
    <location>
        <begin position="7"/>
        <end position="190"/>
    </location>
</feature>
<dbReference type="Pfam" id="PF02538">
    <property type="entry name" value="Hydantoinase_B"/>
    <property type="match status" value="1"/>
</dbReference>
<evidence type="ECO:0000256" key="1">
    <source>
        <dbReference type="ARBA" id="ARBA00010403"/>
    </source>
</evidence>
<dbReference type="RefSeq" id="WP_323357723.1">
    <property type="nucleotide sequence ID" value="NZ_JAYGHY010000066.1"/>
</dbReference>
<dbReference type="PANTHER" id="PTHR11365">
    <property type="entry name" value="5-OXOPROLINASE RELATED"/>
    <property type="match status" value="1"/>
</dbReference>
<dbReference type="InterPro" id="IPR003692">
    <property type="entry name" value="Hydantoinase_B"/>
</dbReference>
<keyword evidence="8" id="KW-1185">Reference proteome</keyword>
<evidence type="ECO:0000313" key="7">
    <source>
        <dbReference type="EMBL" id="MEA5443755.1"/>
    </source>
</evidence>
<dbReference type="Pfam" id="PF01968">
    <property type="entry name" value="Hydantoinase_A"/>
    <property type="match status" value="1"/>
</dbReference>
<feature type="compositionally biased region" description="Basic and acidic residues" evidence="2">
    <location>
        <begin position="1241"/>
        <end position="1253"/>
    </location>
</feature>
<comment type="caution">
    <text evidence="7">The sequence shown here is derived from an EMBL/GenBank/DDBJ whole genome shotgun (WGS) entry which is preliminary data.</text>
</comment>
<gene>
    <name evidence="7" type="ORF">VB739_14440</name>
</gene>
<proteinExistence type="inferred from homology"/>
<sequence length="1253" mass="131900">MTRAGWRFWIDRGGTFTDVVACSPNGELLVRKLLSDPPCPPDGAAPVDPAVAALRQVLALAPGQPIPPGAVAEVRLGTTVATNALLERQVAPVLLLVNRGFADLQRIGDQHRPEIFAQAIERPEPLPLRVIEVGGRLAADGEEVEPLQLDGPLEQALAQAWADGYRSCAVALMQASRHPRHEQALGAWLEARGFAPVLLSHQLSRQPRLVPRIDTTVAEAALRPVLRAYLDQVRAALGDDTPLRVMTSAGALQAPALLQAKDTILSGPAGGMVAAVAVAAAAGFGADPILGFDMGGTSTDVFHFDGRRGEAAWEHSNETEISGLRLLAPMLPIHTVAAGGGSVLHVADGRLQVGPRSAGASPGPACYGRGGPLAITDANLLLGRLPVQALPRLFGPGGDQPADREVVLQRFETLARDLGAGTPEAAAQGALTIAIERMAEAIRRISIQRGHDLRGAVLVTFGSAGGQLTCPLADALGITRVLLHPLAGVLSAYGIGLARPSLLRERTLREPLAEALLPRLEQEIEALVGEASADLHDSDDLAPDQEPRWQARLELRYRASDQGLELPWPATTGDDLLAELRTTFEARHRQRFGFAVPDEPLIVERLQVEVGAPGAEAAAPKAQVEASETSSQAEPCEWVPLCLPEASGAGMHWRQVPLWRREQLKAGQRIEGPALVVEPTGTTVLEPGWRGRVLAGGELLLQREAVVAALVPDAAATEAVDPVRLELYNHRFAAIAEQMGERLRQCSRSVNIRERLDFSCALFDGAGRLVANAPHIPVHLGSMGDSVASLLAAVAAGTVPPLAPGEAYACNDPFDGGTHLPDITVITPVFPAEAGPDPLLFVACRGHHADVGGLTPGSMPPFSRCIEEEGLLLRHVPLLRQGQFDAAGWRQRLAAGPHPVRNPDQLLADLQAQAAANQLGVDELQRLLSRVGTGEVCAYMSHVLANAEAAVAEAIAGLCDGDHTVELDNGSRLVVAVRIDRAARRARIDFSGTSPQQEGNFNAPLAITKAAVLYVFRCLVGRSIPLNAGCFAPIDLIVPRGCLLHPLPPAAVVAGNVETSQAVTNALFGALGVMAAAQGTMNNLSFGDANCQYYETICGGTGAGVLADGTGFAGTSAVQSHMTNSRLTDPEILEDRFPVRLERFAIRHGSGGTGRWRGGDGVVRRLRFLAPMTVAILSGSRRVAPFGLAGGGDGAVGRNRLVRADGRVEELAGCDQVSVRPGDLLEIATPGGGGFGPPAERSAEARAQDSAEG</sequence>
<comment type="similarity">
    <text evidence="1">Belongs to the oxoprolinase family.</text>
</comment>
<evidence type="ECO:0000259" key="4">
    <source>
        <dbReference type="Pfam" id="PF02538"/>
    </source>
</evidence>